<evidence type="ECO:0000313" key="3">
    <source>
        <dbReference type="EMBL" id="VDI71479.1"/>
    </source>
</evidence>
<feature type="compositionally biased region" description="Low complexity" evidence="2">
    <location>
        <begin position="582"/>
        <end position="597"/>
    </location>
</feature>
<accession>A0A8B6GYA6</accession>
<keyword evidence="1" id="KW-0040">ANK repeat</keyword>
<dbReference type="InterPro" id="IPR016186">
    <property type="entry name" value="C-type_lectin-like/link_sf"/>
</dbReference>
<comment type="caution">
    <text evidence="3">The sequence shown here is derived from an EMBL/GenBank/DDBJ whole genome shotgun (WGS) entry which is preliminary data.</text>
</comment>
<dbReference type="Gene3D" id="1.25.40.20">
    <property type="entry name" value="Ankyrin repeat-containing domain"/>
    <property type="match status" value="1"/>
</dbReference>
<dbReference type="SUPFAM" id="SSF48403">
    <property type="entry name" value="Ankyrin repeat"/>
    <property type="match status" value="1"/>
</dbReference>
<feature type="compositionally biased region" description="Polar residues" evidence="2">
    <location>
        <begin position="565"/>
        <end position="581"/>
    </location>
</feature>
<dbReference type="AlphaFoldDB" id="A0A8B6GYA6"/>
<dbReference type="InterPro" id="IPR016187">
    <property type="entry name" value="CTDL_fold"/>
</dbReference>
<dbReference type="Gene3D" id="3.30.70.1390">
    <property type="entry name" value="ROC domain from the Parkinson's disease-associated leucine-rich repeat kinase 2"/>
    <property type="match status" value="1"/>
</dbReference>
<evidence type="ECO:0000256" key="1">
    <source>
        <dbReference type="PROSITE-ProRule" id="PRU00023"/>
    </source>
</evidence>
<reference evidence="3" key="1">
    <citation type="submission" date="2018-11" db="EMBL/GenBank/DDBJ databases">
        <authorList>
            <person name="Alioto T."/>
            <person name="Alioto T."/>
        </authorList>
    </citation>
    <scope>NUCLEOTIDE SEQUENCE</scope>
</reference>
<dbReference type="OrthoDB" id="6161073at2759"/>
<dbReference type="Pfam" id="PF08477">
    <property type="entry name" value="Roc"/>
    <property type="match status" value="1"/>
</dbReference>
<sequence>MFSTFKYGNTALHIAAEADDQAIATLLLDNECDQNIRNKHGKKPSEVAIGFEMTQLLKDYESRLPGLPIEVKKLDKNSAHIFSSLLGEESYLHFESRVMLAGEQGTGKTTIARHLVGKQPTRYRKSTDGIELYNGLSYFDRETKEWLGGQQDFSLEEITVCRSLLRADVTTQKQHVPSADTTPTSPNISDVTEEASMSANEEWLKQKSNESKLCNETLSTEYVMTEAVKAKKLPEPQFQTVPGCANSLAISMEKKLPGHVAVQKEREDNDDIYESDEKGVIRSLERQSVISEFDGESSDTRNDLVVLDYTTESQTSDITKYRQIHEPSFDEYKPMEDSLDASLKSGFTSDLHINTVTKPGIIARLKRVFGITKQVKEVKISITKKSFLEKSSKVGKKKLHNRKIAPIIIWDFGGQDVFYSTHQTFLTYRAIYIIVLDGSRKLDDPCQYEQYLPGKSGHKTSRDGTLLTYDRWGIDQPMNTKTYRCVRLSKDLREFESDECDTKRNFLCSDNGAELSSQPTSEPLITEILKSKPTIKHSTENDISSTPRTTEKITFPPVTTHKTDVSSAGLSSQPKSEPTVKQSTSTQTSTDDITSLSPLGLQTSENDISSTPMTTENEMVPLVSTQRTDVSSMDKNTVHCF</sequence>
<dbReference type="CDD" id="cd00037">
    <property type="entry name" value="CLECT"/>
    <property type="match status" value="1"/>
</dbReference>
<dbReference type="InterPro" id="IPR036770">
    <property type="entry name" value="Ankyrin_rpt-contain_sf"/>
</dbReference>
<feature type="repeat" description="ANK" evidence="1">
    <location>
        <begin position="7"/>
        <end position="39"/>
    </location>
</feature>
<proteinExistence type="predicted"/>
<organism evidence="3 4">
    <name type="scientific">Mytilus galloprovincialis</name>
    <name type="common">Mediterranean mussel</name>
    <dbReference type="NCBI Taxonomy" id="29158"/>
    <lineage>
        <taxon>Eukaryota</taxon>
        <taxon>Metazoa</taxon>
        <taxon>Spiralia</taxon>
        <taxon>Lophotrochozoa</taxon>
        <taxon>Mollusca</taxon>
        <taxon>Bivalvia</taxon>
        <taxon>Autobranchia</taxon>
        <taxon>Pteriomorphia</taxon>
        <taxon>Mytilida</taxon>
        <taxon>Mytiloidea</taxon>
        <taxon>Mytilidae</taxon>
        <taxon>Mytilinae</taxon>
        <taxon>Mytilus</taxon>
    </lineage>
</organism>
<dbReference type="SMART" id="SM00248">
    <property type="entry name" value="ANK"/>
    <property type="match status" value="1"/>
</dbReference>
<dbReference type="Proteomes" id="UP000596742">
    <property type="component" value="Unassembled WGS sequence"/>
</dbReference>
<protein>
    <submittedName>
        <fullName evidence="3">Uncharacterized protein</fullName>
    </submittedName>
</protein>
<dbReference type="PROSITE" id="PS50297">
    <property type="entry name" value="ANK_REP_REGION"/>
    <property type="match status" value="1"/>
</dbReference>
<name>A0A8B6GYA6_MYTGA</name>
<dbReference type="Pfam" id="PF00023">
    <property type="entry name" value="Ank"/>
    <property type="match status" value="1"/>
</dbReference>
<dbReference type="PROSITE" id="PS50088">
    <property type="entry name" value="ANK_REPEAT"/>
    <property type="match status" value="1"/>
</dbReference>
<dbReference type="Gene3D" id="3.10.100.10">
    <property type="entry name" value="Mannose-Binding Protein A, subunit A"/>
    <property type="match status" value="1"/>
</dbReference>
<evidence type="ECO:0000313" key="4">
    <source>
        <dbReference type="Proteomes" id="UP000596742"/>
    </source>
</evidence>
<evidence type="ECO:0000256" key="2">
    <source>
        <dbReference type="SAM" id="MobiDB-lite"/>
    </source>
</evidence>
<gene>
    <name evidence="3" type="ORF">MGAL_10B043037</name>
</gene>
<feature type="region of interest" description="Disordered" evidence="2">
    <location>
        <begin position="532"/>
        <end position="641"/>
    </location>
</feature>
<keyword evidence="4" id="KW-1185">Reference proteome</keyword>
<dbReference type="SUPFAM" id="SSF52540">
    <property type="entry name" value="P-loop containing nucleoside triphosphate hydrolases"/>
    <property type="match status" value="1"/>
</dbReference>
<dbReference type="InterPro" id="IPR002110">
    <property type="entry name" value="Ankyrin_rpt"/>
</dbReference>
<dbReference type="EMBL" id="UYJE01009231">
    <property type="protein sequence ID" value="VDI71479.1"/>
    <property type="molecule type" value="Genomic_DNA"/>
</dbReference>
<dbReference type="InterPro" id="IPR027417">
    <property type="entry name" value="P-loop_NTPase"/>
</dbReference>
<feature type="compositionally biased region" description="Polar residues" evidence="2">
    <location>
        <begin position="600"/>
        <end position="635"/>
    </location>
</feature>
<dbReference type="SUPFAM" id="SSF56436">
    <property type="entry name" value="C-type lectin-like"/>
    <property type="match status" value="1"/>
</dbReference>